<reference evidence="2 3" key="1">
    <citation type="submission" date="2019-03" db="EMBL/GenBank/DDBJ databases">
        <title>First draft genome of Liparis tanakae, snailfish: a comprehensive survey of snailfish specific genes.</title>
        <authorList>
            <person name="Kim W."/>
            <person name="Song I."/>
            <person name="Jeong J.-H."/>
            <person name="Kim D."/>
            <person name="Kim S."/>
            <person name="Ryu S."/>
            <person name="Song J.Y."/>
            <person name="Lee S.K."/>
        </authorList>
    </citation>
    <scope>NUCLEOTIDE SEQUENCE [LARGE SCALE GENOMIC DNA]</scope>
    <source>
        <tissue evidence="2">Muscle</tissue>
    </source>
</reference>
<evidence type="ECO:0000256" key="1">
    <source>
        <dbReference type="ARBA" id="ARBA00023004"/>
    </source>
</evidence>
<evidence type="ECO:0000313" key="3">
    <source>
        <dbReference type="Proteomes" id="UP000314294"/>
    </source>
</evidence>
<gene>
    <name evidence="2" type="primary">Aco1_2</name>
    <name evidence="2" type="ORF">EYF80_043178</name>
</gene>
<dbReference type="InterPro" id="IPR015931">
    <property type="entry name" value="Acnase/IPM_dHydase_lsu_aba_1/3"/>
</dbReference>
<accession>A0A4Z2G0K7</accession>
<protein>
    <submittedName>
        <fullName evidence="2">Cytoplasmic aconitate hydratase</fullName>
    </submittedName>
</protein>
<dbReference type="Gene3D" id="3.30.499.10">
    <property type="entry name" value="Aconitase, domain 3"/>
    <property type="match status" value="1"/>
</dbReference>
<dbReference type="OrthoDB" id="9833378at2759"/>
<dbReference type="AlphaFoldDB" id="A0A4Z2G0K7"/>
<proteinExistence type="predicted"/>
<keyword evidence="3" id="KW-1185">Reference proteome</keyword>
<keyword evidence="1" id="KW-0408">Iron</keyword>
<dbReference type="SUPFAM" id="SSF53732">
    <property type="entry name" value="Aconitase iron-sulfur domain"/>
    <property type="match status" value="1"/>
</dbReference>
<dbReference type="InterPro" id="IPR006249">
    <property type="entry name" value="Aconitase/IRP2"/>
</dbReference>
<organism evidence="2 3">
    <name type="scientific">Liparis tanakae</name>
    <name type="common">Tanaka's snailfish</name>
    <dbReference type="NCBI Taxonomy" id="230148"/>
    <lineage>
        <taxon>Eukaryota</taxon>
        <taxon>Metazoa</taxon>
        <taxon>Chordata</taxon>
        <taxon>Craniata</taxon>
        <taxon>Vertebrata</taxon>
        <taxon>Euteleostomi</taxon>
        <taxon>Actinopterygii</taxon>
        <taxon>Neopterygii</taxon>
        <taxon>Teleostei</taxon>
        <taxon>Neoteleostei</taxon>
        <taxon>Acanthomorphata</taxon>
        <taxon>Eupercaria</taxon>
        <taxon>Perciformes</taxon>
        <taxon>Cottioidei</taxon>
        <taxon>Cottales</taxon>
        <taxon>Liparidae</taxon>
        <taxon>Liparis</taxon>
    </lineage>
</organism>
<dbReference type="Proteomes" id="UP000314294">
    <property type="component" value="Unassembled WGS sequence"/>
</dbReference>
<comment type="caution">
    <text evidence="2">The sequence shown here is derived from an EMBL/GenBank/DDBJ whole genome shotgun (WGS) entry which is preliminary data.</text>
</comment>
<dbReference type="EMBL" id="SRLO01000780">
    <property type="protein sequence ID" value="TNN46645.1"/>
    <property type="molecule type" value="Genomic_DNA"/>
</dbReference>
<sequence length="115" mass="13164">MLTCGGQVEIRPDPQRTMAATGKNPFQHIVEPLDPNNPDQKFYNLSKLGDPRYDRLPFSIRVLLESAVRNCDEFLVKSADVESILNWKQTQTQAVEVPFRPARVILQDFTYVDTI</sequence>
<name>A0A4Z2G0K7_9TELE</name>
<dbReference type="InterPro" id="IPR036008">
    <property type="entry name" value="Aconitase_4Fe-4S_dom"/>
</dbReference>
<evidence type="ECO:0000313" key="2">
    <source>
        <dbReference type="EMBL" id="TNN46645.1"/>
    </source>
</evidence>
<dbReference type="PANTHER" id="PTHR11670">
    <property type="entry name" value="ACONITASE/IRON-RESPONSIVE ELEMENT FAMILY MEMBER"/>
    <property type="match status" value="1"/>
</dbReference>